<dbReference type="AlphaFoldDB" id="A0AAD3E1W2"/>
<feature type="compositionally biased region" description="Low complexity" evidence="1">
    <location>
        <begin position="383"/>
        <end position="402"/>
    </location>
</feature>
<feature type="compositionally biased region" description="Low complexity" evidence="1">
    <location>
        <begin position="315"/>
        <end position="327"/>
    </location>
</feature>
<feature type="compositionally biased region" description="Polar residues" evidence="1">
    <location>
        <begin position="159"/>
        <end position="170"/>
    </location>
</feature>
<proteinExistence type="predicted"/>
<feature type="compositionally biased region" description="Polar residues" evidence="1">
    <location>
        <begin position="541"/>
        <end position="557"/>
    </location>
</feature>
<dbReference type="Proteomes" id="UP001054857">
    <property type="component" value="Unassembled WGS sequence"/>
</dbReference>
<feature type="compositionally biased region" description="Basic residues" evidence="1">
    <location>
        <begin position="405"/>
        <end position="421"/>
    </location>
</feature>
<feature type="compositionally biased region" description="Low complexity" evidence="1">
    <location>
        <begin position="226"/>
        <end position="251"/>
    </location>
</feature>
<feature type="region of interest" description="Disordered" evidence="1">
    <location>
        <begin position="51"/>
        <end position="102"/>
    </location>
</feature>
<protein>
    <submittedName>
        <fullName evidence="2">Uncharacterized protein</fullName>
    </submittedName>
</protein>
<feature type="compositionally biased region" description="Basic and acidic residues" evidence="1">
    <location>
        <begin position="291"/>
        <end position="303"/>
    </location>
</feature>
<feature type="compositionally biased region" description="Gly residues" evidence="1">
    <location>
        <begin position="657"/>
        <end position="674"/>
    </location>
</feature>
<feature type="compositionally biased region" description="Basic and acidic residues" evidence="1">
    <location>
        <begin position="676"/>
        <end position="691"/>
    </location>
</feature>
<evidence type="ECO:0000313" key="2">
    <source>
        <dbReference type="EMBL" id="GFR51928.1"/>
    </source>
</evidence>
<comment type="caution">
    <text evidence="2">The sequence shown here is derived from an EMBL/GenBank/DDBJ whole genome shotgun (WGS) entry which is preliminary data.</text>
</comment>
<sequence length="730" mass="75825">MIKHGKLAPAPVTGDPDFDFMFAEEVKPRTDLFRSFEELRSRRSASYGLQADPWAGSAFGPAPGRPGDAWGAAPGPVVRKWRVGGTSDELPPGLSTGAPTVPYSLSTSSDAWAPAEPVLARGVVPSGRPGPAPTAAAVVSQAPRQPSGRSGRRPLNRAASGSRNAGSNQVAVPPAQTVASTSNSAVAAADIGPPGRSMRAAGPNRHHPPQPQQPQLVTHIPPPPAAQQQQQQLPAQQQQYQQQQRQRLQRQGPASRIPRVNQHRSHAEGVPVPTAAAAPFRAGLGPQASHAPDDAPYPDHDLNDDATSDEVPYTAANRSHASAQAADPPRHAPPPARAVDGRTVAAAPAAAARLGPAAAPQLSSRQQQQQQYHHQQQQHRRQWQQQQAPQAAAQELPQQQQPYGRRVHAAYHDQRHQHHHHEQQQQGHYGAGRGRSPSPPRPRYEDSPMQSSAAAPSRGEQYYLTAMASPSSGASTVATTATTTTGGSPGSVRRQKLQALKARRARSASPAPPILVATDEPDLISIVGYADQAAAADPVWTRSSPTKAPYDATTSSPGRWVQRVSPPDSVTAREGGEPLGSGAATATGGAAGASGGGITAAAGSWPVPRSPEKATQTDQVRLGSSAGQDDTHDPSDQQRQGGGHGESPQRQATNPDGSGGGGGTPSDGGIGGGLDSSKRPRMAELIRKFREAPGATSKQERNGLSAIDSTDGGVDAGESTKGAGDAAADG</sequence>
<feature type="compositionally biased region" description="Gly residues" evidence="1">
    <location>
        <begin position="589"/>
        <end position="598"/>
    </location>
</feature>
<gene>
    <name evidence="2" type="ORF">Agub_g14385</name>
</gene>
<evidence type="ECO:0000256" key="1">
    <source>
        <dbReference type="SAM" id="MobiDB-lite"/>
    </source>
</evidence>
<feature type="compositionally biased region" description="Low complexity" evidence="1">
    <location>
        <begin position="345"/>
        <end position="375"/>
    </location>
</feature>
<feature type="region of interest" description="Disordered" evidence="1">
    <location>
        <begin position="123"/>
        <end position="514"/>
    </location>
</feature>
<reference evidence="2 3" key="1">
    <citation type="journal article" date="2021" name="Sci. Rep.">
        <title>Genome sequencing of the multicellular alga Astrephomene provides insights into convergent evolution of germ-soma differentiation.</title>
        <authorList>
            <person name="Yamashita S."/>
            <person name="Yamamoto K."/>
            <person name="Matsuzaki R."/>
            <person name="Suzuki S."/>
            <person name="Yamaguchi H."/>
            <person name="Hirooka S."/>
            <person name="Minakuchi Y."/>
            <person name="Miyagishima S."/>
            <person name="Kawachi M."/>
            <person name="Toyoda A."/>
            <person name="Nozaki H."/>
        </authorList>
    </citation>
    <scope>NUCLEOTIDE SEQUENCE [LARGE SCALE GENOMIC DNA]</scope>
    <source>
        <strain evidence="2 3">NIES-4017</strain>
    </source>
</reference>
<keyword evidence="3" id="KW-1185">Reference proteome</keyword>
<feature type="compositionally biased region" description="Low complexity" evidence="1">
    <location>
        <begin position="175"/>
        <end position="189"/>
    </location>
</feature>
<feature type="compositionally biased region" description="Basic residues" evidence="1">
    <location>
        <begin position="493"/>
        <end position="506"/>
    </location>
</feature>
<feature type="region of interest" description="Disordered" evidence="1">
    <location>
        <begin position="538"/>
        <end position="730"/>
    </location>
</feature>
<dbReference type="EMBL" id="BMAR01000055">
    <property type="protein sequence ID" value="GFR51928.1"/>
    <property type="molecule type" value="Genomic_DNA"/>
</dbReference>
<accession>A0AAD3E1W2</accession>
<feature type="compositionally biased region" description="Low complexity" evidence="1">
    <location>
        <begin position="468"/>
        <end position="492"/>
    </location>
</feature>
<organism evidence="2 3">
    <name type="scientific">Astrephomene gubernaculifera</name>
    <dbReference type="NCBI Taxonomy" id="47775"/>
    <lineage>
        <taxon>Eukaryota</taxon>
        <taxon>Viridiplantae</taxon>
        <taxon>Chlorophyta</taxon>
        <taxon>core chlorophytes</taxon>
        <taxon>Chlorophyceae</taxon>
        <taxon>CS clade</taxon>
        <taxon>Chlamydomonadales</taxon>
        <taxon>Astrephomenaceae</taxon>
        <taxon>Astrephomene</taxon>
    </lineage>
</organism>
<feature type="non-terminal residue" evidence="2">
    <location>
        <position position="730"/>
    </location>
</feature>
<name>A0AAD3E1W2_9CHLO</name>
<evidence type="ECO:0000313" key="3">
    <source>
        <dbReference type="Proteomes" id="UP001054857"/>
    </source>
</evidence>